<keyword evidence="8" id="KW-0539">Nucleus</keyword>
<dbReference type="PROSITE" id="PS51504">
    <property type="entry name" value="H15"/>
    <property type="match status" value="1"/>
</dbReference>
<evidence type="ECO:0000256" key="3">
    <source>
        <dbReference type="ARBA" id="ARBA00022454"/>
    </source>
</evidence>
<evidence type="ECO:0000313" key="12">
    <source>
        <dbReference type="EMBL" id="JAG96212.1"/>
    </source>
</evidence>
<feature type="domain" description="HTH myb-type" evidence="10">
    <location>
        <begin position="1"/>
        <end position="61"/>
    </location>
</feature>
<dbReference type="SMART" id="SM00526">
    <property type="entry name" value="H15"/>
    <property type="match status" value="1"/>
</dbReference>
<dbReference type="InterPro" id="IPR044597">
    <property type="entry name" value="SMH1-6"/>
</dbReference>
<evidence type="ECO:0000256" key="5">
    <source>
        <dbReference type="ARBA" id="ARBA00023054"/>
    </source>
</evidence>
<dbReference type="InterPro" id="IPR009057">
    <property type="entry name" value="Homeodomain-like_sf"/>
</dbReference>
<keyword evidence="6" id="KW-0238">DNA-binding</keyword>
<dbReference type="SUPFAM" id="SSF46689">
    <property type="entry name" value="Homeodomain-like"/>
    <property type="match status" value="1"/>
</dbReference>
<dbReference type="Gene3D" id="1.10.10.60">
    <property type="entry name" value="Homeodomain-like"/>
    <property type="match status" value="1"/>
</dbReference>
<dbReference type="EMBL" id="GCKF01038242">
    <property type="protein sequence ID" value="JAG96212.1"/>
    <property type="molecule type" value="Transcribed_RNA"/>
</dbReference>
<dbReference type="PANTHER" id="PTHR46267">
    <property type="entry name" value="SINGLE MYB HISTONE 4"/>
    <property type="match status" value="1"/>
</dbReference>
<sequence length="193" mass="21301">MGAPKQKWTKEEEAALRAGIEKYGPGKWSAILKDPVLNSYLSSRSNVDLKDKWRNINVTANGWGSREKARLAFKKSSQLAKQSGKHFALPSITNGRSNVTDAKPLAVISPSFPTSDTVRSIPRLDNLIMDAICSLKEPKGSNKSAIAMYIEDNNLAPPNFKKFVSPKLKSLTACGKLVKVGQNYMINGGFFRW</sequence>
<dbReference type="GO" id="GO:0000786">
    <property type="term" value="C:nucleosome"/>
    <property type="evidence" value="ECO:0007669"/>
    <property type="project" value="InterPro"/>
</dbReference>
<dbReference type="GO" id="GO:0006334">
    <property type="term" value="P:nucleosome assembly"/>
    <property type="evidence" value="ECO:0007669"/>
    <property type="project" value="InterPro"/>
</dbReference>
<dbReference type="PROSITE" id="PS50090">
    <property type="entry name" value="MYB_LIKE"/>
    <property type="match status" value="1"/>
</dbReference>
<accession>A0A0D6QXA5</accession>
<reference evidence="12" key="1">
    <citation type="submission" date="2015-03" db="EMBL/GenBank/DDBJ databases">
        <title>A transcriptome of Araucaria cunninghamii, an australian fine timber species.</title>
        <authorList>
            <person name="Jing Yi C.J.Y."/>
            <person name="Yin San L.Y.S."/>
            <person name="Abdul Karim S.S."/>
            <person name="Wan Azmi N.N."/>
            <person name="Hercus R.R."/>
            <person name="Croft L.L."/>
        </authorList>
    </citation>
    <scope>NUCLEOTIDE SEQUENCE</scope>
    <source>
        <strain evidence="12">MI0301</strain>
        <tissue evidence="12">Leaf</tissue>
    </source>
</reference>
<evidence type="ECO:0000259" key="9">
    <source>
        <dbReference type="PROSITE" id="PS50090"/>
    </source>
</evidence>
<evidence type="ECO:0000256" key="4">
    <source>
        <dbReference type="ARBA" id="ARBA00023015"/>
    </source>
</evidence>
<dbReference type="PROSITE" id="PS51294">
    <property type="entry name" value="HTH_MYB"/>
    <property type="match status" value="1"/>
</dbReference>
<dbReference type="FunFam" id="1.10.10.60:FF:000168">
    <property type="entry name" value="Telomere repeat-binding factor 1"/>
    <property type="match status" value="1"/>
</dbReference>
<dbReference type="GO" id="GO:0003691">
    <property type="term" value="F:double-stranded telomeric DNA binding"/>
    <property type="evidence" value="ECO:0007669"/>
    <property type="project" value="InterPro"/>
</dbReference>
<dbReference type="InterPro" id="IPR005818">
    <property type="entry name" value="Histone_H1/H5_H15"/>
</dbReference>
<evidence type="ECO:0000259" key="11">
    <source>
        <dbReference type="PROSITE" id="PS51504"/>
    </source>
</evidence>
<organism evidence="12">
    <name type="scientific">Araucaria cunninghamii</name>
    <name type="common">Hoop pine</name>
    <name type="synonym">Moreton Bay pine</name>
    <dbReference type="NCBI Taxonomy" id="56994"/>
    <lineage>
        <taxon>Eukaryota</taxon>
        <taxon>Viridiplantae</taxon>
        <taxon>Streptophyta</taxon>
        <taxon>Embryophyta</taxon>
        <taxon>Tracheophyta</taxon>
        <taxon>Spermatophyta</taxon>
        <taxon>Pinopsida</taxon>
        <taxon>Pinidae</taxon>
        <taxon>Conifers II</taxon>
        <taxon>Araucariales</taxon>
        <taxon>Araucariaceae</taxon>
        <taxon>Araucaria</taxon>
    </lineage>
</organism>
<keyword evidence="4" id="KW-0805">Transcription regulation</keyword>
<dbReference type="InterPro" id="IPR001005">
    <property type="entry name" value="SANT/Myb"/>
</dbReference>
<evidence type="ECO:0000256" key="6">
    <source>
        <dbReference type="ARBA" id="ARBA00023125"/>
    </source>
</evidence>
<dbReference type="GO" id="GO:0005730">
    <property type="term" value="C:nucleolus"/>
    <property type="evidence" value="ECO:0007669"/>
    <property type="project" value="UniProtKB-SubCell"/>
</dbReference>
<dbReference type="AlphaFoldDB" id="A0A0D6QXA5"/>
<feature type="domain" description="H15" evidence="11">
    <location>
        <begin position="120"/>
        <end position="188"/>
    </location>
</feature>
<dbReference type="InterPro" id="IPR017930">
    <property type="entry name" value="Myb_dom"/>
</dbReference>
<dbReference type="CDD" id="cd11660">
    <property type="entry name" value="SANT_TRF"/>
    <property type="match status" value="1"/>
</dbReference>
<evidence type="ECO:0000256" key="2">
    <source>
        <dbReference type="ARBA" id="ARBA00004604"/>
    </source>
</evidence>
<evidence type="ECO:0000256" key="8">
    <source>
        <dbReference type="ARBA" id="ARBA00023242"/>
    </source>
</evidence>
<dbReference type="SUPFAM" id="SSF46785">
    <property type="entry name" value="Winged helix' DNA-binding domain"/>
    <property type="match status" value="1"/>
</dbReference>
<keyword evidence="5" id="KW-0175">Coiled coil</keyword>
<dbReference type="Pfam" id="PF00249">
    <property type="entry name" value="Myb_DNA-binding"/>
    <property type="match status" value="1"/>
</dbReference>
<protein>
    <recommendedName>
        <fullName evidence="13">MYB transcription factor</fullName>
    </recommendedName>
</protein>
<dbReference type="SMART" id="SM00717">
    <property type="entry name" value="SANT"/>
    <property type="match status" value="1"/>
</dbReference>
<dbReference type="Gene3D" id="1.10.10.10">
    <property type="entry name" value="Winged helix-like DNA-binding domain superfamily/Winged helix DNA-binding domain"/>
    <property type="match status" value="1"/>
</dbReference>
<dbReference type="Pfam" id="PF00538">
    <property type="entry name" value="Linker_histone"/>
    <property type="match status" value="1"/>
</dbReference>
<feature type="domain" description="Myb-like" evidence="9">
    <location>
        <begin position="5"/>
        <end position="57"/>
    </location>
</feature>
<keyword evidence="3" id="KW-0158">Chromosome</keyword>
<comment type="subcellular location">
    <subcellularLocation>
        <location evidence="1">Chromosome</location>
    </subcellularLocation>
    <subcellularLocation>
        <location evidence="2">Nucleus</location>
        <location evidence="2">Nucleolus</location>
    </subcellularLocation>
</comment>
<evidence type="ECO:0000256" key="7">
    <source>
        <dbReference type="ARBA" id="ARBA00023163"/>
    </source>
</evidence>
<name>A0A0D6QXA5_ARACU</name>
<evidence type="ECO:0008006" key="13">
    <source>
        <dbReference type="Google" id="ProtNLM"/>
    </source>
</evidence>
<evidence type="ECO:0000259" key="10">
    <source>
        <dbReference type="PROSITE" id="PS51294"/>
    </source>
</evidence>
<keyword evidence="7" id="KW-0804">Transcription</keyword>
<proteinExistence type="predicted"/>
<dbReference type="InterPro" id="IPR036390">
    <property type="entry name" value="WH_DNA-bd_sf"/>
</dbReference>
<evidence type="ECO:0000256" key="1">
    <source>
        <dbReference type="ARBA" id="ARBA00004286"/>
    </source>
</evidence>
<dbReference type="PANTHER" id="PTHR46267:SF8">
    <property type="entry name" value="TELOMERE REPEAT-BINDING FACTOR 1"/>
    <property type="match status" value="1"/>
</dbReference>
<dbReference type="InterPro" id="IPR036388">
    <property type="entry name" value="WH-like_DNA-bd_sf"/>
</dbReference>